<evidence type="ECO:0000313" key="1">
    <source>
        <dbReference type="EMBL" id="KYN39870.1"/>
    </source>
</evidence>
<sequence length="79" mass="9127">MAERTLAPDSEKVGEIAPDKTQEVDAILVEMPVVTEDGSKIKKRIRRNIITIPQQNDEIEIKGTRYRYDQNKKLRPVLH</sequence>
<reference evidence="1 2" key="1">
    <citation type="submission" date="2016-03" db="EMBL/GenBank/DDBJ databases">
        <title>Trachymyrmex septentrionalis WGS genome.</title>
        <authorList>
            <person name="Nygaard S."/>
            <person name="Hu H."/>
            <person name="Boomsma J."/>
            <person name="Zhang G."/>
        </authorList>
    </citation>
    <scope>NUCLEOTIDE SEQUENCE [LARGE SCALE GENOMIC DNA]</scope>
    <source>
        <strain evidence="1">Tsep2-gDNA-1</strain>
        <tissue evidence="1">Whole body</tissue>
    </source>
</reference>
<proteinExistence type="predicted"/>
<accession>A0A195FGQ9</accession>
<dbReference type="Proteomes" id="UP000078541">
    <property type="component" value="Unassembled WGS sequence"/>
</dbReference>
<evidence type="ECO:0000313" key="2">
    <source>
        <dbReference type="Proteomes" id="UP000078541"/>
    </source>
</evidence>
<organism evidence="1 2">
    <name type="scientific">Trachymyrmex septentrionalis</name>
    <dbReference type="NCBI Taxonomy" id="34720"/>
    <lineage>
        <taxon>Eukaryota</taxon>
        <taxon>Metazoa</taxon>
        <taxon>Ecdysozoa</taxon>
        <taxon>Arthropoda</taxon>
        <taxon>Hexapoda</taxon>
        <taxon>Insecta</taxon>
        <taxon>Pterygota</taxon>
        <taxon>Neoptera</taxon>
        <taxon>Endopterygota</taxon>
        <taxon>Hymenoptera</taxon>
        <taxon>Apocrita</taxon>
        <taxon>Aculeata</taxon>
        <taxon>Formicoidea</taxon>
        <taxon>Formicidae</taxon>
        <taxon>Myrmicinae</taxon>
        <taxon>Trachymyrmex</taxon>
    </lineage>
</organism>
<protein>
    <submittedName>
        <fullName evidence="1">Uncharacterized protein</fullName>
    </submittedName>
</protein>
<keyword evidence="2" id="KW-1185">Reference proteome</keyword>
<name>A0A195FGQ9_9HYME</name>
<dbReference type="EMBL" id="KQ981560">
    <property type="protein sequence ID" value="KYN39870.1"/>
    <property type="molecule type" value="Genomic_DNA"/>
</dbReference>
<gene>
    <name evidence="1" type="ORF">ALC56_05638</name>
</gene>
<dbReference type="AlphaFoldDB" id="A0A195FGQ9"/>